<feature type="chain" id="PRO_5043126576" evidence="2">
    <location>
        <begin position="21"/>
        <end position="502"/>
    </location>
</feature>
<accession>A0A0N5D3G0</accession>
<reference evidence="3 4" key="2">
    <citation type="submission" date="2018-11" db="EMBL/GenBank/DDBJ databases">
        <authorList>
            <consortium name="Pathogen Informatics"/>
        </authorList>
    </citation>
    <scope>NUCLEOTIDE SEQUENCE [LARGE SCALE GENOMIC DNA]</scope>
</reference>
<organism evidence="5">
    <name type="scientific">Thelazia callipaeda</name>
    <name type="common">Oriental eyeworm</name>
    <name type="synonym">Parasitic nematode</name>
    <dbReference type="NCBI Taxonomy" id="103827"/>
    <lineage>
        <taxon>Eukaryota</taxon>
        <taxon>Metazoa</taxon>
        <taxon>Ecdysozoa</taxon>
        <taxon>Nematoda</taxon>
        <taxon>Chromadorea</taxon>
        <taxon>Rhabditida</taxon>
        <taxon>Spirurina</taxon>
        <taxon>Spiruromorpha</taxon>
        <taxon>Thelazioidea</taxon>
        <taxon>Thelaziidae</taxon>
        <taxon>Thelazia</taxon>
    </lineage>
</organism>
<reference evidence="5" key="1">
    <citation type="submission" date="2017-02" db="UniProtKB">
        <authorList>
            <consortium name="WormBaseParasite"/>
        </authorList>
    </citation>
    <scope>IDENTIFICATION</scope>
</reference>
<keyword evidence="2" id="KW-0732">Signal</keyword>
<dbReference type="EMBL" id="UYYF01004509">
    <property type="protein sequence ID" value="VDN04915.1"/>
    <property type="molecule type" value="Genomic_DNA"/>
</dbReference>
<proteinExistence type="predicted"/>
<sequence>MKKCDFFALALCLLLSYSKSQKPNGENELDFDDQKVVTLGPPRDGFQRAIFDEVAMNDINRLSAEDITLVKNDIGAYDDKFVDLREEEPLFIPKAYRNDIHKGEKTKSTVKVNRVVTDTPPKQGNTLARTLQSNISRTSLLPLITRPPVTTQLPFQSPQTQFFLRPQFSLRPPISPPRIITQQQLPTRISFRPQIIPKETLLFPQSSQFFQRQQHFRNGFIFTTPQPTLSPLQSASVGADNRQGPLILPVRSRQQPSRLTIRPPISSLITSDSLRTGVCHASIFYISTPMQGSTRNSFTHFAITVSVDQCARTCHEFNCAIAHYDPSTGHCQFNPSTAFSIREGQCPPWPATHYKNNVRSTIPLRIFCVQCHRPIRRGRISNTGNRFRTAILNSLFTGRLSNSLRGRALARAHSVPIAHPDVIFESSVHNTDSQSEEKQQNITQQNHKSWQELHRNSSNQYGHYGTNKKTRHEATDHRRRSQSQTNRLVMKIEPFTRSENER</sequence>
<evidence type="ECO:0000256" key="2">
    <source>
        <dbReference type="SAM" id="SignalP"/>
    </source>
</evidence>
<evidence type="ECO:0000256" key="1">
    <source>
        <dbReference type="SAM" id="MobiDB-lite"/>
    </source>
</evidence>
<gene>
    <name evidence="3" type="ORF">TCLT_LOCUS7457</name>
</gene>
<feature type="compositionally biased region" description="Basic residues" evidence="1">
    <location>
        <begin position="466"/>
        <end position="481"/>
    </location>
</feature>
<evidence type="ECO:0000313" key="5">
    <source>
        <dbReference type="WBParaSite" id="TCLT_0000746801-mRNA-1"/>
    </source>
</evidence>
<dbReference type="Proteomes" id="UP000276776">
    <property type="component" value="Unassembled WGS sequence"/>
</dbReference>
<dbReference type="WBParaSite" id="TCLT_0000746801-mRNA-1">
    <property type="protein sequence ID" value="TCLT_0000746801-mRNA-1"/>
    <property type="gene ID" value="TCLT_0000746801"/>
</dbReference>
<evidence type="ECO:0000313" key="3">
    <source>
        <dbReference type="EMBL" id="VDN04915.1"/>
    </source>
</evidence>
<keyword evidence="4" id="KW-1185">Reference proteome</keyword>
<feature type="signal peptide" evidence="2">
    <location>
        <begin position="1"/>
        <end position="20"/>
    </location>
</feature>
<name>A0A0N5D3G0_THECL</name>
<dbReference type="OMA" id="THFAITV"/>
<evidence type="ECO:0000313" key="4">
    <source>
        <dbReference type="Proteomes" id="UP000276776"/>
    </source>
</evidence>
<protein>
    <submittedName>
        <fullName evidence="5">Apple domain-containing protein</fullName>
    </submittedName>
</protein>
<dbReference type="OrthoDB" id="5871074at2759"/>
<feature type="region of interest" description="Disordered" evidence="1">
    <location>
        <begin position="428"/>
        <end position="502"/>
    </location>
</feature>
<dbReference type="AlphaFoldDB" id="A0A0N5D3G0"/>